<accession>A0A183DWS6</accession>
<keyword evidence="3" id="KW-1185">Reference proteome</keyword>
<dbReference type="EMBL" id="UYRT01079978">
    <property type="protein sequence ID" value="VDN21781.1"/>
    <property type="molecule type" value="Genomic_DNA"/>
</dbReference>
<dbReference type="AlphaFoldDB" id="A0A183DWS6"/>
<proteinExistence type="predicted"/>
<evidence type="ECO:0000259" key="1">
    <source>
        <dbReference type="Pfam" id="PF20252"/>
    </source>
</evidence>
<dbReference type="Pfam" id="PF20252">
    <property type="entry name" value="BIG2_C"/>
    <property type="match status" value="2"/>
</dbReference>
<sequence length="314" mass="35199">MGSGFFKEEARSAANKADKLSDQVVANGDVRQINGAVAEDKSFDIDDGGGLYKCIGVDHLLRLVDCLLDSHILAQKFNGNNAQRTLLWKAGFKVHHTYFCCSSNDALFTTLLVRCVVQLELVDAVCSILFGPESLKKCFGFVLEYSSFSGVDHLLRLVDCLLDSHILAQKFNGNNAQRTLLWKAGFKGRSKPNLLRQETHSVRTALNILYRLYSDVGRTTAKQKVTVKKKLLKVLVDALSYYSELNSEQHRQAWISVIHLLLERTNAFSSAQLVDLGQDYALDLCRLVECDMREDLRIALSRVIKKAICISYTT</sequence>
<dbReference type="Proteomes" id="UP000271098">
    <property type="component" value="Unassembled WGS sequence"/>
</dbReference>
<gene>
    <name evidence="2" type="ORF">GPUH_LOCUS13167</name>
</gene>
<evidence type="ECO:0000313" key="4">
    <source>
        <dbReference type="WBParaSite" id="GPUH_0001318201-mRNA-1"/>
    </source>
</evidence>
<feature type="domain" description="Sec7/BIG1-like C-terminal" evidence="1">
    <location>
        <begin position="50"/>
        <end position="94"/>
    </location>
</feature>
<dbReference type="OrthoDB" id="18431at2759"/>
<dbReference type="InterPro" id="IPR046455">
    <property type="entry name" value="Sec7/BIG1-like_C"/>
</dbReference>
<evidence type="ECO:0000313" key="2">
    <source>
        <dbReference type="EMBL" id="VDN21781.1"/>
    </source>
</evidence>
<reference evidence="4" key="1">
    <citation type="submission" date="2016-06" db="UniProtKB">
        <authorList>
            <consortium name="WormBaseParasite"/>
        </authorList>
    </citation>
    <scope>IDENTIFICATION</scope>
</reference>
<name>A0A183DWS6_9BILA</name>
<reference evidence="2 3" key="2">
    <citation type="submission" date="2018-11" db="EMBL/GenBank/DDBJ databases">
        <authorList>
            <consortium name="Pathogen Informatics"/>
        </authorList>
    </citation>
    <scope>NUCLEOTIDE SEQUENCE [LARGE SCALE GENOMIC DNA]</scope>
</reference>
<organism evidence="4">
    <name type="scientific">Gongylonema pulchrum</name>
    <dbReference type="NCBI Taxonomy" id="637853"/>
    <lineage>
        <taxon>Eukaryota</taxon>
        <taxon>Metazoa</taxon>
        <taxon>Ecdysozoa</taxon>
        <taxon>Nematoda</taxon>
        <taxon>Chromadorea</taxon>
        <taxon>Rhabditida</taxon>
        <taxon>Spirurina</taxon>
        <taxon>Spiruromorpha</taxon>
        <taxon>Spiruroidea</taxon>
        <taxon>Gongylonematidae</taxon>
        <taxon>Gongylonema</taxon>
    </lineage>
</organism>
<dbReference type="WBParaSite" id="GPUH_0001318201-mRNA-1">
    <property type="protein sequence ID" value="GPUH_0001318201-mRNA-1"/>
    <property type="gene ID" value="GPUH_0001318201"/>
</dbReference>
<feature type="domain" description="Sec7/BIG1-like C-terminal" evidence="1">
    <location>
        <begin position="116"/>
        <end position="304"/>
    </location>
</feature>
<evidence type="ECO:0000313" key="3">
    <source>
        <dbReference type="Proteomes" id="UP000271098"/>
    </source>
</evidence>
<protein>
    <submittedName>
        <fullName evidence="4">DUF2428 domain-containing protein</fullName>
    </submittedName>
</protein>